<feature type="region of interest" description="Disordered" evidence="1">
    <location>
        <begin position="355"/>
        <end position="375"/>
    </location>
</feature>
<dbReference type="KEGG" id="lcre:Pla8534_23640"/>
<evidence type="ECO:0000313" key="5">
    <source>
        <dbReference type="Proteomes" id="UP000317648"/>
    </source>
</evidence>
<feature type="transmembrane region" description="Helical" evidence="2">
    <location>
        <begin position="254"/>
        <end position="272"/>
    </location>
</feature>
<organism evidence="4 5">
    <name type="scientific">Lignipirellula cremea</name>
    <dbReference type="NCBI Taxonomy" id="2528010"/>
    <lineage>
        <taxon>Bacteria</taxon>
        <taxon>Pseudomonadati</taxon>
        <taxon>Planctomycetota</taxon>
        <taxon>Planctomycetia</taxon>
        <taxon>Pirellulales</taxon>
        <taxon>Pirellulaceae</taxon>
        <taxon>Lignipirellula</taxon>
    </lineage>
</organism>
<proteinExistence type="predicted"/>
<keyword evidence="4" id="KW-0808">Transferase</keyword>
<feature type="transmembrane region" description="Helical" evidence="2">
    <location>
        <begin position="79"/>
        <end position="100"/>
    </location>
</feature>
<evidence type="ECO:0000259" key="3">
    <source>
        <dbReference type="Pfam" id="PF01757"/>
    </source>
</evidence>
<feature type="transmembrane region" description="Helical" evidence="2">
    <location>
        <begin position="157"/>
        <end position="185"/>
    </location>
</feature>
<dbReference type="Pfam" id="PF01757">
    <property type="entry name" value="Acyl_transf_3"/>
    <property type="match status" value="1"/>
</dbReference>
<feature type="compositionally biased region" description="Polar residues" evidence="1">
    <location>
        <begin position="359"/>
        <end position="369"/>
    </location>
</feature>
<dbReference type="AlphaFoldDB" id="A0A518DRW3"/>
<feature type="transmembrane region" description="Helical" evidence="2">
    <location>
        <begin position="39"/>
        <end position="58"/>
    </location>
</feature>
<dbReference type="InterPro" id="IPR002656">
    <property type="entry name" value="Acyl_transf_3_dom"/>
</dbReference>
<dbReference type="Proteomes" id="UP000317648">
    <property type="component" value="Chromosome"/>
</dbReference>
<keyword evidence="2" id="KW-0812">Transmembrane</keyword>
<gene>
    <name evidence="4" type="ORF">Pla8534_23640</name>
</gene>
<feature type="domain" description="Acyltransferase 3" evidence="3">
    <location>
        <begin position="1"/>
        <end position="335"/>
    </location>
</feature>
<dbReference type="PANTHER" id="PTHR23028:SF131">
    <property type="entry name" value="BLR2367 PROTEIN"/>
    <property type="match status" value="1"/>
</dbReference>
<evidence type="ECO:0000256" key="1">
    <source>
        <dbReference type="SAM" id="MobiDB-lite"/>
    </source>
</evidence>
<dbReference type="PANTHER" id="PTHR23028">
    <property type="entry name" value="ACETYLTRANSFERASE"/>
    <property type="match status" value="1"/>
</dbReference>
<keyword evidence="5" id="KW-1185">Reference proteome</keyword>
<protein>
    <submittedName>
        <fullName evidence="4">Acyltransferase family protein</fullName>
    </submittedName>
</protein>
<sequence>MIVLHHSTYYCADEAFMDRLSQSGPSNLFDAIIWLTTKLWWGVPIFFVISGYCIAASADRHVRKRHSVRSYFARRLQRIYPPLWAYLVIAAILIGVVEWLSPGLADDTNHEIYPPWSLSPGQWLGNLTLTESWRWHFVGEQRYLSGQLWTLCYEEQFYLVVGLLLIACPRYLLLGAAAVTGLTFANLWMFPQVDVDGFFFDCRWFEFAAGIGVYYAINYAGRAGFWSMAALFLGAAVLRQLANYEMINLPDDRLPATIACGYALILLAVHRFDLQIHNAWWTRPLTFCGTMCYSLYLIHWPLVKVLSHLLYETGVQSPALTVCVTLPACLLVSILGGIAFYERVEKRWILSRPSGEPASATTLSSQQQAIPPAVS</sequence>
<evidence type="ECO:0000256" key="2">
    <source>
        <dbReference type="SAM" id="Phobius"/>
    </source>
</evidence>
<dbReference type="GO" id="GO:0000271">
    <property type="term" value="P:polysaccharide biosynthetic process"/>
    <property type="evidence" value="ECO:0007669"/>
    <property type="project" value="TreeGrafter"/>
</dbReference>
<dbReference type="GO" id="GO:0016020">
    <property type="term" value="C:membrane"/>
    <property type="evidence" value="ECO:0007669"/>
    <property type="project" value="TreeGrafter"/>
</dbReference>
<keyword evidence="4" id="KW-0012">Acyltransferase</keyword>
<accession>A0A518DRW3</accession>
<dbReference type="EMBL" id="CP036433">
    <property type="protein sequence ID" value="QDU94572.1"/>
    <property type="molecule type" value="Genomic_DNA"/>
</dbReference>
<evidence type="ECO:0000313" key="4">
    <source>
        <dbReference type="EMBL" id="QDU94572.1"/>
    </source>
</evidence>
<reference evidence="4 5" key="1">
    <citation type="submission" date="2019-02" db="EMBL/GenBank/DDBJ databases">
        <title>Deep-cultivation of Planctomycetes and their phenomic and genomic characterization uncovers novel biology.</title>
        <authorList>
            <person name="Wiegand S."/>
            <person name="Jogler M."/>
            <person name="Boedeker C."/>
            <person name="Pinto D."/>
            <person name="Vollmers J."/>
            <person name="Rivas-Marin E."/>
            <person name="Kohn T."/>
            <person name="Peeters S.H."/>
            <person name="Heuer A."/>
            <person name="Rast P."/>
            <person name="Oberbeckmann S."/>
            <person name="Bunk B."/>
            <person name="Jeske O."/>
            <person name="Meyerdierks A."/>
            <person name="Storesund J.E."/>
            <person name="Kallscheuer N."/>
            <person name="Luecker S."/>
            <person name="Lage O.M."/>
            <person name="Pohl T."/>
            <person name="Merkel B.J."/>
            <person name="Hornburger P."/>
            <person name="Mueller R.-W."/>
            <person name="Bruemmer F."/>
            <person name="Labrenz M."/>
            <person name="Spormann A.M."/>
            <person name="Op den Camp H."/>
            <person name="Overmann J."/>
            <person name="Amann R."/>
            <person name="Jetten M.S.M."/>
            <person name="Mascher T."/>
            <person name="Medema M.H."/>
            <person name="Devos D.P."/>
            <person name="Kaster A.-K."/>
            <person name="Ovreas L."/>
            <person name="Rohde M."/>
            <person name="Galperin M.Y."/>
            <person name="Jogler C."/>
        </authorList>
    </citation>
    <scope>NUCLEOTIDE SEQUENCE [LARGE SCALE GENOMIC DNA]</scope>
    <source>
        <strain evidence="4 5">Pla85_3_4</strain>
    </source>
</reference>
<dbReference type="InterPro" id="IPR050879">
    <property type="entry name" value="Acyltransferase_3"/>
</dbReference>
<keyword evidence="2" id="KW-0472">Membrane</keyword>
<keyword evidence="2" id="KW-1133">Transmembrane helix</keyword>
<name>A0A518DRW3_9BACT</name>
<dbReference type="GO" id="GO:0016747">
    <property type="term" value="F:acyltransferase activity, transferring groups other than amino-acyl groups"/>
    <property type="evidence" value="ECO:0007669"/>
    <property type="project" value="InterPro"/>
</dbReference>
<feature type="transmembrane region" description="Helical" evidence="2">
    <location>
        <begin position="319"/>
        <end position="341"/>
    </location>
</feature>